<dbReference type="Gene3D" id="1.10.3430.10">
    <property type="entry name" value="Ammonium transporter AmtB like domains"/>
    <property type="match status" value="1"/>
</dbReference>
<dbReference type="PANTHER" id="PTHR10464:SF4">
    <property type="entry name" value="UREA TRANSPORTER"/>
    <property type="match status" value="1"/>
</dbReference>
<protein>
    <submittedName>
        <fullName evidence="9">Urea transporter</fullName>
    </submittedName>
</protein>
<feature type="transmembrane region" description="Helical" evidence="8">
    <location>
        <begin position="246"/>
        <end position="271"/>
    </location>
</feature>
<evidence type="ECO:0000256" key="4">
    <source>
        <dbReference type="ARBA" id="ARBA00022692"/>
    </source>
</evidence>
<name>A0ABU9SNL7_9BURK</name>
<gene>
    <name evidence="9" type="ORF">VSR33_36605</name>
</gene>
<feature type="transmembrane region" description="Helical" evidence="8">
    <location>
        <begin position="91"/>
        <end position="120"/>
    </location>
</feature>
<keyword evidence="6 8" id="KW-0472">Membrane</keyword>
<keyword evidence="4 8" id="KW-0812">Transmembrane</keyword>
<keyword evidence="5 8" id="KW-1133">Transmembrane helix</keyword>
<sequence length="350" mass="33976">MSARFCAASGATARTADTAAVGALLRSLGQIVLQAHAGTGACLLAALALTDWRLAFAALLGAAAANVCSVVAGHANAAIRDGLAGFNGALAALAAFTFVGDAGTAAALALIAGGASAWIAGPLDRHLARARLGLYSVPCLIATWIWLPLHPGSAPVASAIAAAPLAPRGTPLAAAAHAAAGVLSGLAQTTFASGAAAGLCVLAGLSWSSRRAAAYALGGAALASTLELACGASPDAFGAGLAGFNGALAALAVCALGTRAAICATMLAAALHLAAVRCGLPALTAPFVLASWSVHAAARRLRPAPSTPPEEPIVRRAPAPRPRRAPPPSSNCASISPPLTASSHSTAGTT</sequence>
<evidence type="ECO:0000256" key="2">
    <source>
        <dbReference type="ARBA" id="ARBA00005914"/>
    </source>
</evidence>
<dbReference type="EMBL" id="JAYMRW010000027">
    <property type="protein sequence ID" value="MEM5452940.1"/>
    <property type="molecule type" value="Genomic_DNA"/>
</dbReference>
<organism evidence="9 10">
    <name type="scientific">Paraburkholderia guartelaensis</name>
    <dbReference type="NCBI Taxonomy" id="2546446"/>
    <lineage>
        <taxon>Bacteria</taxon>
        <taxon>Pseudomonadati</taxon>
        <taxon>Pseudomonadota</taxon>
        <taxon>Betaproteobacteria</taxon>
        <taxon>Burkholderiales</taxon>
        <taxon>Burkholderiaceae</taxon>
        <taxon>Paraburkholderia</taxon>
    </lineage>
</organism>
<evidence type="ECO:0000256" key="8">
    <source>
        <dbReference type="SAM" id="Phobius"/>
    </source>
</evidence>
<feature type="region of interest" description="Disordered" evidence="7">
    <location>
        <begin position="301"/>
        <end position="350"/>
    </location>
</feature>
<evidence type="ECO:0000313" key="10">
    <source>
        <dbReference type="Proteomes" id="UP001390669"/>
    </source>
</evidence>
<accession>A0ABU9SNL7</accession>
<dbReference type="Pfam" id="PF03253">
    <property type="entry name" value="UT"/>
    <property type="match status" value="1"/>
</dbReference>
<keyword evidence="3" id="KW-1003">Cell membrane</keyword>
<proteinExistence type="inferred from homology"/>
<feature type="transmembrane region" description="Helical" evidence="8">
    <location>
        <begin position="186"/>
        <end position="205"/>
    </location>
</feature>
<dbReference type="RefSeq" id="WP_406954299.1">
    <property type="nucleotide sequence ID" value="NZ_JAYMRW010000027.1"/>
</dbReference>
<feature type="transmembrane region" description="Helical" evidence="8">
    <location>
        <begin position="28"/>
        <end position="49"/>
    </location>
</feature>
<feature type="transmembrane region" description="Helical" evidence="8">
    <location>
        <begin position="132"/>
        <end position="149"/>
    </location>
</feature>
<dbReference type="PANTHER" id="PTHR10464">
    <property type="entry name" value="UREA TRANSPORTER"/>
    <property type="match status" value="1"/>
</dbReference>
<dbReference type="InterPro" id="IPR029020">
    <property type="entry name" value="Ammonium/urea_transptr"/>
</dbReference>
<dbReference type="InterPro" id="IPR004937">
    <property type="entry name" value="Urea_transporter"/>
</dbReference>
<evidence type="ECO:0000313" key="9">
    <source>
        <dbReference type="EMBL" id="MEM5452940.1"/>
    </source>
</evidence>
<evidence type="ECO:0000256" key="1">
    <source>
        <dbReference type="ARBA" id="ARBA00004651"/>
    </source>
</evidence>
<evidence type="ECO:0000256" key="7">
    <source>
        <dbReference type="SAM" id="MobiDB-lite"/>
    </source>
</evidence>
<keyword evidence="10" id="KW-1185">Reference proteome</keyword>
<feature type="compositionally biased region" description="Polar residues" evidence="7">
    <location>
        <begin position="330"/>
        <end position="350"/>
    </location>
</feature>
<comment type="caution">
    <text evidence="9">The sequence shown here is derived from an EMBL/GenBank/DDBJ whole genome shotgun (WGS) entry which is preliminary data.</text>
</comment>
<dbReference type="Proteomes" id="UP001390669">
    <property type="component" value="Unassembled WGS sequence"/>
</dbReference>
<comment type="subcellular location">
    <subcellularLocation>
        <location evidence="1">Cell membrane</location>
        <topology evidence="1">Multi-pass membrane protein</topology>
    </subcellularLocation>
</comment>
<reference evidence="9 10" key="1">
    <citation type="submission" date="2024-01" db="EMBL/GenBank/DDBJ databases">
        <title>The diversity of rhizobia nodulating Mimosa spp. in eleven states of Brazil covering several biomes is determined by host plant, location, and edaphic factors.</title>
        <authorList>
            <person name="Rouws L."/>
            <person name="Barauna A."/>
            <person name="Beukes C."/>
            <person name="De Faria S.M."/>
            <person name="Gross E."/>
            <person name="Dos Reis Junior F.B."/>
            <person name="Simon M."/>
            <person name="Maluk M."/>
            <person name="Odee D.W."/>
            <person name="Kenicer G."/>
            <person name="Young J.P.W."/>
            <person name="Reis V.M."/>
            <person name="Zilli J."/>
            <person name="James E.K."/>
        </authorList>
    </citation>
    <scope>NUCLEOTIDE SEQUENCE [LARGE SCALE GENOMIC DNA]</scope>
    <source>
        <strain evidence="9 10">JPY164</strain>
    </source>
</reference>
<evidence type="ECO:0000256" key="3">
    <source>
        <dbReference type="ARBA" id="ARBA00022475"/>
    </source>
</evidence>
<evidence type="ECO:0000256" key="6">
    <source>
        <dbReference type="ARBA" id="ARBA00023136"/>
    </source>
</evidence>
<comment type="similarity">
    <text evidence="2">Belongs to the urea transporter family.</text>
</comment>
<evidence type="ECO:0000256" key="5">
    <source>
        <dbReference type="ARBA" id="ARBA00022989"/>
    </source>
</evidence>
<feature type="transmembrane region" description="Helical" evidence="8">
    <location>
        <begin position="56"/>
        <end position="79"/>
    </location>
</feature>